<gene>
    <name evidence="4" type="ORF">ABSH63_07965</name>
</gene>
<dbReference type="Gene3D" id="3.90.550.10">
    <property type="entry name" value="Spore Coat Polysaccharide Biosynthesis Protein SpsA, Chain A"/>
    <property type="match status" value="1"/>
</dbReference>
<sequence length="333" mass="37287">MPNRSYVLVLNWNGWADTLTCLESLLHSRGFDARIVVWDNGSTDDSVERITAWARGELDVLPSIPRTLHDRVRPPTPKPLAFATREPQEADAGEPLVLIRGDRNLGYAGGNNAAMRWALARPDCGWLWILNNDIVVDAQAGAELLAAVRNDPYDRPAGSFIFHLDEPERLQACGGQRLGRGPLLAPRYVDRIESVDYLTGASLFMSRRRAQQLGLFNEDYFLNAEDLEYTYAYGRRFARAHPGVPPFLVAGRVWHRESSSQARNRYLHTYYYTRNLLYAARRIGPIHGVATLAAALARVGLALLRGEPQAARGIARGIRDYRAGVVGAWQQRP</sequence>
<dbReference type="InterPro" id="IPR029044">
    <property type="entry name" value="Nucleotide-diphossugar_trans"/>
</dbReference>
<evidence type="ECO:0000313" key="4">
    <source>
        <dbReference type="EMBL" id="MES0873934.1"/>
    </source>
</evidence>
<organism evidence="4 5">
    <name type="scientific">Sinimarinibacterium thermocellulolyticum</name>
    <dbReference type="NCBI Taxonomy" id="3170016"/>
    <lineage>
        <taxon>Bacteria</taxon>
        <taxon>Pseudomonadati</taxon>
        <taxon>Pseudomonadota</taxon>
        <taxon>Gammaproteobacteria</taxon>
        <taxon>Nevskiales</taxon>
        <taxon>Nevskiaceae</taxon>
        <taxon>Sinimarinibacterium</taxon>
    </lineage>
</organism>
<dbReference type="PANTHER" id="PTHR43179">
    <property type="entry name" value="RHAMNOSYLTRANSFERASE WBBL"/>
    <property type="match status" value="1"/>
</dbReference>
<keyword evidence="5" id="KW-1185">Reference proteome</keyword>
<keyword evidence="2 4" id="KW-0328">Glycosyltransferase</keyword>
<keyword evidence="3 4" id="KW-0808">Transferase</keyword>
<evidence type="ECO:0000256" key="1">
    <source>
        <dbReference type="ARBA" id="ARBA00006739"/>
    </source>
</evidence>
<dbReference type="RefSeq" id="WP_352888837.1">
    <property type="nucleotide sequence ID" value="NZ_JBEPIJ010000007.1"/>
</dbReference>
<evidence type="ECO:0000256" key="2">
    <source>
        <dbReference type="ARBA" id="ARBA00022676"/>
    </source>
</evidence>
<comment type="similarity">
    <text evidence="1">Belongs to the glycosyltransferase 2 family.</text>
</comment>
<dbReference type="EMBL" id="JBEPIJ010000007">
    <property type="protein sequence ID" value="MES0873934.1"/>
    <property type="molecule type" value="Genomic_DNA"/>
</dbReference>
<accession>A0ABV2A9U1</accession>
<protein>
    <submittedName>
        <fullName evidence="4">Glycosyltransferase family 2 protein</fullName>
        <ecNumber evidence="4">2.4.-.-</ecNumber>
    </submittedName>
</protein>
<proteinExistence type="inferred from homology"/>
<evidence type="ECO:0000256" key="3">
    <source>
        <dbReference type="ARBA" id="ARBA00022679"/>
    </source>
</evidence>
<dbReference type="GO" id="GO:0016757">
    <property type="term" value="F:glycosyltransferase activity"/>
    <property type="evidence" value="ECO:0007669"/>
    <property type="project" value="UniProtKB-KW"/>
</dbReference>
<dbReference type="EC" id="2.4.-.-" evidence="4"/>
<dbReference type="SUPFAM" id="SSF53448">
    <property type="entry name" value="Nucleotide-diphospho-sugar transferases"/>
    <property type="match status" value="1"/>
</dbReference>
<dbReference type="PANTHER" id="PTHR43179:SF12">
    <property type="entry name" value="GALACTOFURANOSYLTRANSFERASE GLFT2"/>
    <property type="match status" value="1"/>
</dbReference>
<dbReference type="Proteomes" id="UP001465331">
    <property type="component" value="Unassembled WGS sequence"/>
</dbReference>
<reference evidence="4 5" key="1">
    <citation type="submission" date="2024-06" db="EMBL/GenBank/DDBJ databases">
        <authorList>
            <person name="Li Z."/>
            <person name="Jiang Y."/>
        </authorList>
    </citation>
    <scope>NUCLEOTIDE SEQUENCE [LARGE SCALE GENOMIC DNA]</scope>
    <source>
        <strain evidence="4 5">HSW-8</strain>
    </source>
</reference>
<name>A0ABV2A9U1_9GAMM</name>
<comment type="caution">
    <text evidence="4">The sequence shown here is derived from an EMBL/GenBank/DDBJ whole genome shotgun (WGS) entry which is preliminary data.</text>
</comment>
<evidence type="ECO:0000313" key="5">
    <source>
        <dbReference type="Proteomes" id="UP001465331"/>
    </source>
</evidence>